<protein>
    <submittedName>
        <fullName evidence="1">Uncharacterized protein</fullName>
    </submittedName>
</protein>
<evidence type="ECO:0000313" key="2">
    <source>
        <dbReference type="Proteomes" id="UP000660265"/>
    </source>
</evidence>
<comment type="caution">
    <text evidence="1">The sequence shown here is derived from an EMBL/GenBank/DDBJ whole genome shotgun (WGS) entry which is preliminary data.</text>
</comment>
<organism evidence="1 2">
    <name type="scientific">Streptomyces camponoticapitis</name>
    <dbReference type="NCBI Taxonomy" id="1616125"/>
    <lineage>
        <taxon>Bacteria</taxon>
        <taxon>Bacillati</taxon>
        <taxon>Actinomycetota</taxon>
        <taxon>Actinomycetes</taxon>
        <taxon>Kitasatosporales</taxon>
        <taxon>Streptomycetaceae</taxon>
        <taxon>Streptomyces</taxon>
    </lineage>
</organism>
<dbReference type="Proteomes" id="UP000660265">
    <property type="component" value="Unassembled WGS sequence"/>
</dbReference>
<evidence type="ECO:0000313" key="1">
    <source>
        <dbReference type="EMBL" id="GGK11912.1"/>
    </source>
</evidence>
<gene>
    <name evidence="1" type="ORF">GCM10011583_50030</name>
</gene>
<proteinExistence type="predicted"/>
<accession>A0ABQ2EHJ4</accession>
<sequence length="63" mass="7950">MEFESSHQKDPRMLIERLNKLLREARHSRDRPSFLWEDLVEVSFFHRSLYVHRNWFKKFEWAS</sequence>
<keyword evidence="2" id="KW-1185">Reference proteome</keyword>
<name>A0ABQ2EHJ4_9ACTN</name>
<dbReference type="EMBL" id="BMMV01000018">
    <property type="protein sequence ID" value="GGK11912.1"/>
    <property type="molecule type" value="Genomic_DNA"/>
</dbReference>
<reference evidence="2" key="1">
    <citation type="journal article" date="2019" name="Int. J. Syst. Evol. Microbiol.">
        <title>The Global Catalogue of Microorganisms (GCM) 10K type strain sequencing project: providing services to taxonomists for standard genome sequencing and annotation.</title>
        <authorList>
            <consortium name="The Broad Institute Genomics Platform"/>
            <consortium name="The Broad Institute Genome Sequencing Center for Infectious Disease"/>
            <person name="Wu L."/>
            <person name="Ma J."/>
        </authorList>
    </citation>
    <scope>NUCLEOTIDE SEQUENCE [LARGE SCALE GENOMIC DNA]</scope>
    <source>
        <strain evidence="2">CGMCC 4.7275</strain>
    </source>
</reference>